<name>A0A2H5PFC0_CITUN</name>
<dbReference type="Pfam" id="PF10172">
    <property type="entry name" value="DDA1"/>
    <property type="match status" value="1"/>
</dbReference>
<dbReference type="PANTHER" id="PTHR31879:SF2">
    <property type="entry name" value="DET1- AND DDB1-ASSOCIATED PROTEIN 1"/>
    <property type="match status" value="1"/>
</dbReference>
<dbReference type="EMBL" id="BDQV01000067">
    <property type="protein sequence ID" value="GAY51062.1"/>
    <property type="molecule type" value="Genomic_DNA"/>
</dbReference>
<evidence type="ECO:0000256" key="1">
    <source>
        <dbReference type="ARBA" id="ARBA00008042"/>
    </source>
</evidence>
<keyword evidence="5" id="KW-1185">Reference proteome</keyword>
<evidence type="ECO:0000259" key="3">
    <source>
        <dbReference type="Pfam" id="PF10172"/>
    </source>
</evidence>
<proteinExistence type="inferred from homology"/>
<dbReference type="InterPro" id="IPR033575">
    <property type="entry name" value="DDA1-like"/>
</dbReference>
<feature type="region of interest" description="Disordered" evidence="2">
    <location>
        <begin position="103"/>
        <end position="128"/>
    </location>
</feature>
<dbReference type="GO" id="GO:0032436">
    <property type="term" value="P:positive regulation of proteasomal ubiquitin-dependent protein catabolic process"/>
    <property type="evidence" value="ECO:0007669"/>
    <property type="project" value="TreeGrafter"/>
</dbReference>
<gene>
    <name evidence="4" type="ORF">CUMW_131390</name>
</gene>
<dbReference type="Proteomes" id="UP000236630">
    <property type="component" value="Unassembled WGS sequence"/>
</dbReference>
<feature type="domain" description="DET1- and DDB1-associated protein 1" evidence="3">
    <location>
        <begin position="19"/>
        <end position="77"/>
    </location>
</feature>
<evidence type="ECO:0000256" key="2">
    <source>
        <dbReference type="SAM" id="MobiDB-lite"/>
    </source>
</evidence>
<dbReference type="PANTHER" id="PTHR31879">
    <property type="entry name" value="DET1- AND DDB1-ASSOCIATED PROTEIN 1"/>
    <property type="match status" value="1"/>
</dbReference>
<comment type="caution">
    <text evidence="4">The sequence shown here is derived from an EMBL/GenBank/DDBJ whole genome shotgun (WGS) entry which is preliminary data.</text>
</comment>
<protein>
    <recommendedName>
        <fullName evidence="3">DET1- and DDB1-associated protein 1 domain-containing protein</fullName>
    </recommendedName>
</protein>
<dbReference type="AlphaFoldDB" id="A0A2H5PFC0"/>
<feature type="compositionally biased region" description="Polar residues" evidence="2">
    <location>
        <begin position="111"/>
        <end position="124"/>
    </location>
</feature>
<evidence type="ECO:0000313" key="5">
    <source>
        <dbReference type="Proteomes" id="UP000236630"/>
    </source>
</evidence>
<dbReference type="InterPro" id="IPR018276">
    <property type="entry name" value="DDA1_dom"/>
</dbReference>
<organism evidence="4 5">
    <name type="scientific">Citrus unshiu</name>
    <name type="common">Satsuma mandarin</name>
    <name type="synonym">Citrus nobilis var. unshiu</name>
    <dbReference type="NCBI Taxonomy" id="55188"/>
    <lineage>
        <taxon>Eukaryota</taxon>
        <taxon>Viridiplantae</taxon>
        <taxon>Streptophyta</taxon>
        <taxon>Embryophyta</taxon>
        <taxon>Tracheophyta</taxon>
        <taxon>Spermatophyta</taxon>
        <taxon>Magnoliopsida</taxon>
        <taxon>eudicotyledons</taxon>
        <taxon>Gunneridae</taxon>
        <taxon>Pentapetalae</taxon>
        <taxon>rosids</taxon>
        <taxon>malvids</taxon>
        <taxon>Sapindales</taxon>
        <taxon>Rutaceae</taxon>
        <taxon>Aurantioideae</taxon>
        <taxon>Citrus</taxon>
    </lineage>
</organism>
<evidence type="ECO:0000313" key="4">
    <source>
        <dbReference type="EMBL" id="GAY51062.1"/>
    </source>
</evidence>
<dbReference type="STRING" id="55188.A0A2H5PFC0"/>
<comment type="similarity">
    <text evidence="1">Belongs to the DDA1 family.</text>
</comment>
<accession>A0A2H5PFC0</accession>
<sequence>MEASSSQPQPSDSNQTASSFLANLPSRGLFTSAAFSPNQGGMRVYICEHDTSPPEDQLIKTNQQNILIRSLTLKKQKGDPSSKDVKGATIADRKRTAERILETRTPAKRANCQTSSRQEGSNSRAAERDFHSLTVERLRALLKEKVGCTCTCKYSPVSSIGGIKQFEKEASMKRSITIRHYHGDV</sequence>
<reference evidence="4 5" key="1">
    <citation type="journal article" date="2017" name="Front. Genet.">
        <title>Draft sequencing of the heterozygous diploid genome of Satsuma (Citrus unshiu Marc.) using a hybrid assembly approach.</title>
        <authorList>
            <person name="Shimizu T."/>
            <person name="Tanizawa Y."/>
            <person name="Mochizuki T."/>
            <person name="Nagasaki H."/>
            <person name="Yoshioka T."/>
            <person name="Toyoda A."/>
            <person name="Fujiyama A."/>
            <person name="Kaminuma E."/>
            <person name="Nakamura Y."/>
        </authorList>
    </citation>
    <scope>NUCLEOTIDE SEQUENCE [LARGE SCALE GENOMIC DNA]</scope>
    <source>
        <strain evidence="5">cv. Miyagawa wase</strain>
    </source>
</reference>
<dbReference type="GO" id="GO:0080008">
    <property type="term" value="C:Cul4-RING E3 ubiquitin ligase complex"/>
    <property type="evidence" value="ECO:0007669"/>
    <property type="project" value="TreeGrafter"/>
</dbReference>